<dbReference type="Proteomes" id="UP000027215">
    <property type="component" value="Chromosome"/>
</dbReference>
<sequence length="276" mass="30025">MKQFGRQYRLELGSSHDGIAIDTLRIAFDIRKTSDSTPNPAKITVWNLNRDHLSLLTSRQYNRVRLLAGYAELRLLFVGDIIKPSVRRDGTDYIIELECGDGDHDYRHAHVCLSLAAGATDAQVLRALSTSMPSTRLGPIQMQGQRGLTRGKVLSGNTRTLLDAMAKNHGADWSIQDGALMLLPADTVLAGDAVLLSQSSGMIGSPEVTDDGLKITTLLNPALRIGGLVRVDSIIPIYNGDYKITSLQDMGDVMAEAWFSTVTCVGGDFQNVRPSV</sequence>
<evidence type="ECO:0008006" key="4">
    <source>
        <dbReference type="Google" id="ProtNLM"/>
    </source>
</evidence>
<dbReference type="PATRIC" id="fig|155920.8.peg.1567"/>
<proteinExistence type="predicted"/>
<accession>A0A060H3Y6</accession>
<protein>
    <recommendedName>
        <fullName evidence="4">Phage-related protein</fullName>
    </recommendedName>
</protein>
<name>A0A060H3Y6_XYLFS</name>
<dbReference type="EMBL" id="CP006696">
    <property type="protein sequence ID" value="AIC10243.1"/>
    <property type="molecule type" value="Genomic_DNA"/>
</dbReference>
<dbReference type="InterPro" id="IPR054496">
    <property type="entry name" value="E217_GP41"/>
</dbReference>
<dbReference type="RefSeq" id="WP_020851654.1">
    <property type="nucleotide sequence ID" value="NZ_CP006696.1"/>
</dbReference>
<dbReference type="NCBIfam" id="NF047561">
    <property type="entry name" value="orf58_phage_fam"/>
    <property type="match status" value="1"/>
</dbReference>
<evidence type="ECO:0000313" key="1">
    <source>
        <dbReference type="EMBL" id="AIC10015.1"/>
    </source>
</evidence>
<gene>
    <name evidence="1" type="ORF">D934_06735</name>
    <name evidence="2" type="ORF">D934_08625</name>
</gene>
<reference evidence="1 3" key="1">
    <citation type="submission" date="2013-08" db="EMBL/GenBank/DDBJ databases">
        <authorList>
            <person name="Stouthamer R."/>
            <person name="Nunney L."/>
        </authorList>
    </citation>
    <scope>NUCLEOTIDE SEQUENCE [LARGE SCALE GENOMIC DNA]</scope>
    <source>
        <strain evidence="3">ann-1</strain>
        <strain evidence="1">Ann-1</strain>
    </source>
</reference>
<dbReference type="AlphaFoldDB" id="A0A060H3Y6"/>
<dbReference type="HOGENOM" id="CLU_059703_0_0_6"/>
<dbReference type="KEGG" id="xfs:D934_08625"/>
<dbReference type="Pfam" id="PF22759">
    <property type="entry name" value="E217_GP41"/>
    <property type="match status" value="1"/>
</dbReference>
<organism evidence="1 3">
    <name type="scientific">Xylella fastidiosa subsp. sandyi Ann-1</name>
    <dbReference type="NCBI Taxonomy" id="155920"/>
    <lineage>
        <taxon>Bacteria</taxon>
        <taxon>Pseudomonadati</taxon>
        <taxon>Pseudomonadota</taxon>
        <taxon>Gammaproteobacteria</taxon>
        <taxon>Lysobacterales</taxon>
        <taxon>Lysobacteraceae</taxon>
        <taxon>Xylella</taxon>
    </lineage>
</organism>
<evidence type="ECO:0000313" key="3">
    <source>
        <dbReference type="Proteomes" id="UP000027215"/>
    </source>
</evidence>
<dbReference type="KEGG" id="xfs:D934_06735"/>
<evidence type="ECO:0000313" key="2">
    <source>
        <dbReference type="EMBL" id="AIC10243.1"/>
    </source>
</evidence>
<dbReference type="EMBL" id="CP006696">
    <property type="protein sequence ID" value="AIC10015.1"/>
    <property type="molecule type" value="Genomic_DNA"/>
</dbReference>